<dbReference type="AlphaFoldDB" id="D6GVU3"/>
<sequence length="82" mass="9056">MAGYKNKFSSFIAESLLRKKEVRGALSFLCLNIAKKVIPAKNALTVPPKKSMTNITVYAILSIIVIKSDDIYILLTGRLLLS</sequence>
<proteinExistence type="predicted"/>
<dbReference type="EMBL" id="GG745557">
    <property type="protein sequence ID" value="EFD92654.1"/>
    <property type="molecule type" value="Genomic_DNA"/>
</dbReference>
<dbReference type="Proteomes" id="UP000009376">
    <property type="component" value="Unassembled WGS sequence"/>
</dbReference>
<reference evidence="1 2" key="1">
    <citation type="journal article" date="2010" name="Proc. Natl. Acad. Sci. U.S.A.">
        <title>Enigmatic, ultrasmall, uncultivated Archaea.</title>
        <authorList>
            <person name="Baker B.J."/>
            <person name="Comolli L.R."/>
            <person name="Dick G.J."/>
            <person name="Hauser L.J."/>
            <person name="Hyatt D."/>
            <person name="Dill B.D."/>
            <person name="Land M.L."/>
            <person name="Verberkmoes N.C."/>
            <person name="Hettich R.L."/>
            <person name="Banfield J.F."/>
        </authorList>
    </citation>
    <scope>NUCLEOTIDE SEQUENCE [LARGE SCALE GENOMIC DNA]</scope>
</reference>
<organism evidence="1 2">
    <name type="scientific">Candidatus Parvarchaeum acidophilus ARMAN-5</name>
    <dbReference type="NCBI Taxonomy" id="662762"/>
    <lineage>
        <taxon>Archaea</taxon>
        <taxon>Candidatus Parvarchaeota</taxon>
        <taxon>Candidatus Parvarchaeum</taxon>
    </lineage>
</organism>
<protein>
    <submittedName>
        <fullName evidence="1">Uncharacterized protein</fullName>
    </submittedName>
</protein>
<accession>D6GVU3</accession>
<evidence type="ECO:0000313" key="1">
    <source>
        <dbReference type="EMBL" id="EFD92654.1"/>
    </source>
</evidence>
<name>D6GVU3_PARA5</name>
<gene>
    <name evidence="1" type="ORF">BJBARM5_0612</name>
</gene>
<evidence type="ECO:0000313" key="2">
    <source>
        <dbReference type="Proteomes" id="UP000009376"/>
    </source>
</evidence>